<name>A0ACB8AZE6_9AGAM</name>
<keyword evidence="2" id="KW-1185">Reference proteome</keyword>
<comment type="caution">
    <text evidence="1">The sequence shown here is derived from an EMBL/GenBank/DDBJ whole genome shotgun (WGS) entry which is preliminary data.</text>
</comment>
<protein>
    <submittedName>
        <fullName evidence="1">Uncharacterized protein</fullName>
    </submittedName>
</protein>
<organism evidence="1 2">
    <name type="scientific">Leucogyrophana mollusca</name>
    <dbReference type="NCBI Taxonomy" id="85980"/>
    <lineage>
        <taxon>Eukaryota</taxon>
        <taxon>Fungi</taxon>
        <taxon>Dikarya</taxon>
        <taxon>Basidiomycota</taxon>
        <taxon>Agaricomycotina</taxon>
        <taxon>Agaricomycetes</taxon>
        <taxon>Agaricomycetidae</taxon>
        <taxon>Boletales</taxon>
        <taxon>Boletales incertae sedis</taxon>
        <taxon>Leucogyrophana</taxon>
    </lineage>
</organism>
<evidence type="ECO:0000313" key="1">
    <source>
        <dbReference type="EMBL" id="KAH7917807.1"/>
    </source>
</evidence>
<dbReference type="EMBL" id="MU266930">
    <property type="protein sequence ID" value="KAH7917807.1"/>
    <property type="molecule type" value="Genomic_DNA"/>
</dbReference>
<evidence type="ECO:0000313" key="2">
    <source>
        <dbReference type="Proteomes" id="UP000790709"/>
    </source>
</evidence>
<accession>A0ACB8AZE6</accession>
<gene>
    <name evidence="1" type="ORF">BV22DRAFT_927835</name>
</gene>
<sequence>MILTACLRPLVTLRHAAAASFAHLPRPRPRSFVRMLDSQRWCFTRTLDGSPRSRHDARVQNMSNVPGSTISRPTNPTRVITALDTLLIMPVRKRYKFALGGPIVAPPKFGAAQV</sequence>
<reference evidence="1" key="1">
    <citation type="journal article" date="2021" name="New Phytol.">
        <title>Evolutionary innovations through gain and loss of genes in the ectomycorrhizal Boletales.</title>
        <authorList>
            <person name="Wu G."/>
            <person name="Miyauchi S."/>
            <person name="Morin E."/>
            <person name="Kuo A."/>
            <person name="Drula E."/>
            <person name="Varga T."/>
            <person name="Kohler A."/>
            <person name="Feng B."/>
            <person name="Cao Y."/>
            <person name="Lipzen A."/>
            <person name="Daum C."/>
            <person name="Hundley H."/>
            <person name="Pangilinan J."/>
            <person name="Johnson J."/>
            <person name="Barry K."/>
            <person name="LaButti K."/>
            <person name="Ng V."/>
            <person name="Ahrendt S."/>
            <person name="Min B."/>
            <person name="Choi I.G."/>
            <person name="Park H."/>
            <person name="Plett J.M."/>
            <person name="Magnuson J."/>
            <person name="Spatafora J.W."/>
            <person name="Nagy L.G."/>
            <person name="Henrissat B."/>
            <person name="Grigoriev I.V."/>
            <person name="Yang Z.L."/>
            <person name="Xu J."/>
            <person name="Martin F.M."/>
        </authorList>
    </citation>
    <scope>NUCLEOTIDE SEQUENCE</scope>
    <source>
        <strain evidence="1">KUC20120723A-06</strain>
    </source>
</reference>
<dbReference type="Proteomes" id="UP000790709">
    <property type="component" value="Unassembled WGS sequence"/>
</dbReference>
<proteinExistence type="predicted"/>